<dbReference type="Pfam" id="PF00440">
    <property type="entry name" value="TetR_N"/>
    <property type="match status" value="1"/>
</dbReference>
<gene>
    <name evidence="6" type="ORF">HAD_06000</name>
</gene>
<comment type="caution">
    <text evidence="6">The sequence shown here is derived from an EMBL/GenBank/DDBJ whole genome shotgun (WGS) entry which is preliminary data.</text>
</comment>
<protein>
    <submittedName>
        <fullName evidence="6">TetR family transcriptional regulator</fullName>
    </submittedName>
</protein>
<dbReference type="AlphaFoldDB" id="A0A069E939"/>
<evidence type="ECO:0000313" key="6">
    <source>
        <dbReference type="EMBL" id="KCZ85211.1"/>
    </source>
</evidence>
<dbReference type="SUPFAM" id="SSF46689">
    <property type="entry name" value="Homeodomain-like"/>
    <property type="match status" value="1"/>
</dbReference>
<evidence type="ECO:0000259" key="4">
    <source>
        <dbReference type="Pfam" id="PF00440"/>
    </source>
</evidence>
<dbReference type="PATRIC" id="fig|1280949.3.peg.1220"/>
<dbReference type="eggNOG" id="COG1309">
    <property type="taxonomic scope" value="Bacteria"/>
</dbReference>
<keyword evidence="7" id="KW-1185">Reference proteome</keyword>
<dbReference type="InterPro" id="IPR011075">
    <property type="entry name" value="TetR_C"/>
</dbReference>
<keyword evidence="3" id="KW-0804">Transcription</keyword>
<reference evidence="6 7" key="1">
    <citation type="journal article" date="2014" name="Antonie Van Leeuwenhoek">
        <title>Hyphomonas beringensis sp. nov. and Hyphomonas chukchiensis sp. nov., isolated from surface seawater of the Bering Sea and Chukchi Sea.</title>
        <authorList>
            <person name="Li C."/>
            <person name="Lai Q."/>
            <person name="Li G."/>
            <person name="Dong C."/>
            <person name="Wang J."/>
            <person name="Liao Y."/>
            <person name="Shao Z."/>
        </authorList>
    </citation>
    <scope>NUCLEOTIDE SEQUENCE [LARGE SCALE GENOMIC DNA]</scope>
    <source>
        <strain evidence="6 7">MHS-3</strain>
    </source>
</reference>
<dbReference type="PANTHER" id="PTHR47506">
    <property type="entry name" value="TRANSCRIPTIONAL REGULATORY PROTEIN"/>
    <property type="match status" value="1"/>
</dbReference>
<dbReference type="PROSITE" id="PS01081">
    <property type="entry name" value="HTH_TETR_1"/>
    <property type="match status" value="1"/>
</dbReference>
<evidence type="ECO:0000313" key="7">
    <source>
        <dbReference type="Proteomes" id="UP000027446"/>
    </source>
</evidence>
<dbReference type="InterPro" id="IPR036271">
    <property type="entry name" value="Tet_transcr_reg_TetR-rel_C_sf"/>
</dbReference>
<organism evidence="6 7">
    <name type="scientific">Hyphomonas adhaerens MHS-3</name>
    <dbReference type="NCBI Taxonomy" id="1280949"/>
    <lineage>
        <taxon>Bacteria</taxon>
        <taxon>Pseudomonadati</taxon>
        <taxon>Pseudomonadota</taxon>
        <taxon>Alphaproteobacteria</taxon>
        <taxon>Hyphomonadales</taxon>
        <taxon>Hyphomonadaceae</taxon>
        <taxon>Hyphomonas</taxon>
    </lineage>
</organism>
<sequence>MTENDPAPRRGRPRNFDAGEVLQQVQDAFWKGGFEGTSIGDLTCATGLNRPSLYGAFGDKHALYVHALQQYREGMHAAGCKILEDAPTLRTALEDLFRAAIRIYTDDEQALGCFVSSTAPPEAVRDTSIRRELAATNDGLDEMFEARIARAQADGEVCTALPPEEAARIASAVLHSLSVRARAGASKRALHALAQSAVDLLAKAPEPGSEPGGEPGSSEGG</sequence>
<dbReference type="PANTHER" id="PTHR47506:SF1">
    <property type="entry name" value="HTH-TYPE TRANSCRIPTIONAL REGULATOR YJDC"/>
    <property type="match status" value="1"/>
</dbReference>
<dbReference type="SUPFAM" id="SSF48498">
    <property type="entry name" value="Tetracyclin repressor-like, C-terminal domain"/>
    <property type="match status" value="1"/>
</dbReference>
<keyword evidence="1" id="KW-0805">Transcription regulation</keyword>
<evidence type="ECO:0000256" key="2">
    <source>
        <dbReference type="ARBA" id="ARBA00023125"/>
    </source>
</evidence>
<evidence type="ECO:0000256" key="1">
    <source>
        <dbReference type="ARBA" id="ARBA00023015"/>
    </source>
</evidence>
<dbReference type="Gene3D" id="1.10.10.60">
    <property type="entry name" value="Homeodomain-like"/>
    <property type="match status" value="1"/>
</dbReference>
<evidence type="ECO:0000259" key="5">
    <source>
        <dbReference type="Pfam" id="PF16925"/>
    </source>
</evidence>
<dbReference type="OrthoDB" id="9779746at2"/>
<dbReference type="Gene3D" id="1.10.357.10">
    <property type="entry name" value="Tetracycline Repressor, domain 2"/>
    <property type="match status" value="1"/>
</dbReference>
<dbReference type="RefSeq" id="WP_035569980.1">
    <property type="nucleotide sequence ID" value="NZ_ARYH01000001.1"/>
</dbReference>
<proteinExistence type="predicted"/>
<keyword evidence="2" id="KW-0238">DNA-binding</keyword>
<feature type="domain" description="Tetracyclin repressor-like C-terminal" evidence="5">
    <location>
        <begin position="93"/>
        <end position="195"/>
    </location>
</feature>
<evidence type="ECO:0000256" key="3">
    <source>
        <dbReference type="ARBA" id="ARBA00023163"/>
    </source>
</evidence>
<dbReference type="STRING" id="1280949.HAD_06000"/>
<accession>A0A069E939</accession>
<dbReference type="InterPro" id="IPR001647">
    <property type="entry name" value="HTH_TetR"/>
</dbReference>
<dbReference type="InterPro" id="IPR023772">
    <property type="entry name" value="DNA-bd_HTH_TetR-type_CS"/>
</dbReference>
<dbReference type="GO" id="GO:0003677">
    <property type="term" value="F:DNA binding"/>
    <property type="evidence" value="ECO:0007669"/>
    <property type="project" value="UniProtKB-KW"/>
</dbReference>
<dbReference type="InterPro" id="IPR009057">
    <property type="entry name" value="Homeodomain-like_sf"/>
</dbReference>
<dbReference type="Pfam" id="PF16925">
    <property type="entry name" value="TetR_C_13"/>
    <property type="match status" value="1"/>
</dbReference>
<feature type="domain" description="HTH tetR-type" evidence="4">
    <location>
        <begin position="29"/>
        <end position="65"/>
    </location>
</feature>
<name>A0A069E939_9PROT</name>
<dbReference type="Proteomes" id="UP000027446">
    <property type="component" value="Unassembled WGS sequence"/>
</dbReference>
<dbReference type="EMBL" id="ARYH01000001">
    <property type="protein sequence ID" value="KCZ85211.1"/>
    <property type="molecule type" value="Genomic_DNA"/>
</dbReference>